<accession>A0A1M4EA36</accession>
<dbReference type="EMBL" id="LT559118">
    <property type="protein sequence ID" value="SBO95568.1"/>
    <property type="molecule type" value="Genomic_DNA"/>
</dbReference>
<keyword evidence="1" id="KW-0812">Transmembrane</keyword>
<keyword evidence="1" id="KW-1133">Transmembrane helix</keyword>
<sequence>MPIPTRGRTLLAVTVTVTVTVTALVLVGGVALAAPALAQQDLAGAYGLVRPEPAGAYDLTTGRLWSLVGALAGVVGLAFGGWALVRSGRRGRSGRGGAVVALVAGPVGAVVGGLVVAAAEGGPGTGYGIVGGWAALVIGVVATATGGLALTRLRRTPAPGVNGR</sequence>
<proteinExistence type="predicted"/>
<name>A0A1M4EA36_9ACTN</name>
<organism evidence="2">
    <name type="scientific">Nonomuraea gerenzanensis</name>
    <dbReference type="NCBI Taxonomy" id="93944"/>
    <lineage>
        <taxon>Bacteria</taxon>
        <taxon>Bacillati</taxon>
        <taxon>Actinomycetota</taxon>
        <taxon>Actinomycetes</taxon>
        <taxon>Streptosporangiales</taxon>
        <taxon>Streptosporangiaceae</taxon>
        <taxon>Nonomuraea</taxon>
    </lineage>
</organism>
<dbReference type="InterPro" id="IPR045770">
    <property type="entry name" value="DUF6223"/>
</dbReference>
<gene>
    <name evidence="2" type="ORF">BN4615_P5084</name>
</gene>
<feature type="transmembrane region" description="Helical" evidence="1">
    <location>
        <begin position="62"/>
        <end position="85"/>
    </location>
</feature>
<keyword evidence="1" id="KW-0472">Membrane</keyword>
<evidence type="ECO:0000313" key="2">
    <source>
        <dbReference type="EMBL" id="SBO95568.1"/>
    </source>
</evidence>
<dbReference type="RefSeq" id="WP_225274937.1">
    <property type="nucleotide sequence ID" value="NZ_CP084058.1"/>
</dbReference>
<evidence type="ECO:0000256" key="1">
    <source>
        <dbReference type="SAM" id="Phobius"/>
    </source>
</evidence>
<dbReference type="AlphaFoldDB" id="A0A1M4EA36"/>
<feature type="transmembrane region" description="Helical" evidence="1">
    <location>
        <begin position="97"/>
        <end position="119"/>
    </location>
</feature>
<dbReference type="Pfam" id="PF19733">
    <property type="entry name" value="DUF6223"/>
    <property type="match status" value="1"/>
</dbReference>
<feature type="transmembrane region" description="Helical" evidence="1">
    <location>
        <begin position="125"/>
        <end position="150"/>
    </location>
</feature>
<protein>
    <submittedName>
        <fullName evidence="2">Uncharacterized protein</fullName>
    </submittedName>
</protein>
<reference evidence="2" key="1">
    <citation type="submission" date="2016-04" db="EMBL/GenBank/DDBJ databases">
        <authorList>
            <person name="Evans L.H."/>
            <person name="Alamgir A."/>
            <person name="Owens N."/>
            <person name="Weber N.D."/>
            <person name="Virtaneva K."/>
            <person name="Barbian K."/>
            <person name="Babar A."/>
            <person name="Rosenke K."/>
        </authorList>
    </citation>
    <scope>NUCLEOTIDE SEQUENCE</scope>
    <source>
        <strain evidence="2">Nono1</strain>
    </source>
</reference>